<feature type="region of interest" description="Disordered" evidence="3">
    <location>
        <begin position="621"/>
        <end position="662"/>
    </location>
</feature>
<evidence type="ECO:0000256" key="2">
    <source>
        <dbReference type="PROSITE-ProRule" id="PRU00266"/>
    </source>
</evidence>
<keyword evidence="1 2" id="KW-0694">RNA-binding</keyword>
<dbReference type="GO" id="GO:0008298">
    <property type="term" value="P:intracellular mRNA localization"/>
    <property type="evidence" value="ECO:0007669"/>
    <property type="project" value="TreeGrafter"/>
</dbReference>
<keyword evidence="5" id="KW-1185">Reference proteome</keyword>
<proteinExistence type="predicted"/>
<protein>
    <submittedName>
        <fullName evidence="6">DRBM domain-containing protein</fullName>
    </submittedName>
</protein>
<dbReference type="GO" id="GO:0003729">
    <property type="term" value="F:mRNA binding"/>
    <property type="evidence" value="ECO:0007669"/>
    <property type="project" value="TreeGrafter"/>
</dbReference>
<feature type="compositionally biased region" description="Pro residues" evidence="3">
    <location>
        <begin position="229"/>
        <end position="238"/>
    </location>
</feature>
<dbReference type="GO" id="GO:0032839">
    <property type="term" value="C:dendrite cytoplasm"/>
    <property type="evidence" value="ECO:0007669"/>
    <property type="project" value="GOC"/>
</dbReference>
<dbReference type="GO" id="GO:0003725">
    <property type="term" value="F:double-stranded RNA binding"/>
    <property type="evidence" value="ECO:0007669"/>
    <property type="project" value="TreeGrafter"/>
</dbReference>
<feature type="region of interest" description="Disordered" evidence="3">
    <location>
        <begin position="570"/>
        <end position="604"/>
    </location>
</feature>
<dbReference type="Pfam" id="PF00035">
    <property type="entry name" value="dsrm"/>
    <property type="match status" value="3"/>
</dbReference>
<accession>A0A7E4W589</accession>
<feature type="region of interest" description="Disordered" evidence="3">
    <location>
        <begin position="217"/>
        <end position="243"/>
    </location>
</feature>
<reference evidence="6" key="2">
    <citation type="submission" date="2020-10" db="UniProtKB">
        <authorList>
            <consortium name="WormBaseParasite"/>
        </authorList>
    </citation>
    <scope>IDENTIFICATION</scope>
</reference>
<dbReference type="Gene3D" id="3.30.160.20">
    <property type="match status" value="4"/>
</dbReference>
<evidence type="ECO:0000256" key="3">
    <source>
        <dbReference type="SAM" id="MobiDB-lite"/>
    </source>
</evidence>
<dbReference type="SUPFAM" id="SSF54768">
    <property type="entry name" value="dsRNA-binding domain-like"/>
    <property type="match status" value="4"/>
</dbReference>
<feature type="region of interest" description="Disordered" evidence="3">
    <location>
        <begin position="337"/>
        <end position="364"/>
    </location>
</feature>
<dbReference type="CDD" id="cd19861">
    <property type="entry name" value="DSRM_STAU_rpt5"/>
    <property type="match status" value="1"/>
</dbReference>
<sequence>MVSFSTAFKLNKQQFAPEPWCGKHLNESEPPAKNVYHYATRKEVSEKTPMCMVAELARYHKLKHEYVLLDEDGPAHKKRFTVKLVLRESEIYEGSGPSIKKAQQNAAKVALEKTMLLKPPAKTSKAKKDPNSPTALLAHVADKLNIEVSYKDVCPPRSQPQQLFTFSSFEPPPMALMNVPIPPHGRAFNPSRFYRPFMPPGGPPQMCYQPVRMPPIGAQKRGSMKGPRAPAPQMPPSTPQAAEQPVYTSHCYLTDGHSFTAEGKSRFESRCAAATKALTHLQPRLAELESKVRTAANPSSNSSESGRSEEETNGNKENHSTFNLEALQMLIDEDYVEPPYVPRQPTPEPPRNNRKNSSTEKSVVSQVHEYALRLKMNVEFEVLKEAGEPHKREFVLRCQLNADGKEPIETEGFGTSKRNAKQDACTKMLEKLKGIENDPLYLASMIVMTSKKISSTASLPKEPKRKTIVKDLKKDPHYGHHINPVSRLIQVRQIQELTEPEFVLINETGQNRYKVFTIECRCDGKVFVGSGPNKKLAKRAAAEAMLDSMGYVKPMPQPGKSLLKRRPEDEPVEIPGVPKIGVFDPNDLLPKPDPIPDPIGTPRSAASMETFADVDSAHAKLDKTEQPGAIGGSKSADEVPNDRKSSTTDAIDGEPAPMQKRRVTFSNEVAACPPPEDANYPIASFAPLRSEVIIVSKPKKRGKDSKKTLTSDETSTIATRCRQFVSYHDSATELRGYSYPDNPVDGASTYFLSAIIVTAKERLESLAMKFKFTVTYCDFPTTTDEAGKPRFFSLVTIGLSKPVVEQGFGPSQESAHQHAAYNGISKLALLDDVDGDGPAAP</sequence>
<name>A0A7E4W589_PANRE</name>
<dbReference type="CDD" id="cd19857">
    <property type="entry name" value="DSRM_STAU_rpt1"/>
    <property type="match status" value="1"/>
</dbReference>
<evidence type="ECO:0000259" key="4">
    <source>
        <dbReference type="PROSITE" id="PS50137"/>
    </source>
</evidence>
<dbReference type="WBParaSite" id="Pan_g6235.t2">
    <property type="protein sequence ID" value="Pan_g6235.t2"/>
    <property type="gene ID" value="Pan_g6235"/>
</dbReference>
<feature type="compositionally biased region" description="Polar residues" evidence="3">
    <location>
        <begin position="355"/>
        <end position="364"/>
    </location>
</feature>
<dbReference type="PROSITE" id="PS50137">
    <property type="entry name" value="DS_RBD"/>
    <property type="match status" value="4"/>
</dbReference>
<dbReference type="AlphaFoldDB" id="A0A7E4W589"/>
<dbReference type="Proteomes" id="UP000492821">
    <property type="component" value="Unassembled WGS sequence"/>
</dbReference>
<organism evidence="5 6">
    <name type="scientific">Panagrellus redivivus</name>
    <name type="common">Microworm</name>
    <dbReference type="NCBI Taxonomy" id="6233"/>
    <lineage>
        <taxon>Eukaryota</taxon>
        <taxon>Metazoa</taxon>
        <taxon>Ecdysozoa</taxon>
        <taxon>Nematoda</taxon>
        <taxon>Chromadorea</taxon>
        <taxon>Rhabditida</taxon>
        <taxon>Tylenchina</taxon>
        <taxon>Panagrolaimomorpha</taxon>
        <taxon>Panagrolaimoidea</taxon>
        <taxon>Panagrolaimidae</taxon>
        <taxon>Panagrellus</taxon>
    </lineage>
</organism>
<feature type="compositionally biased region" description="Basic and acidic residues" evidence="3">
    <location>
        <begin position="635"/>
        <end position="646"/>
    </location>
</feature>
<evidence type="ECO:0000313" key="5">
    <source>
        <dbReference type="Proteomes" id="UP000492821"/>
    </source>
</evidence>
<dbReference type="GO" id="GO:0098964">
    <property type="term" value="P:anterograde dendritic transport of messenger ribonucleoprotein complex"/>
    <property type="evidence" value="ECO:0007669"/>
    <property type="project" value="TreeGrafter"/>
</dbReference>
<feature type="domain" description="DRBM" evidence="4">
    <location>
        <begin position="48"/>
        <end position="116"/>
    </location>
</feature>
<evidence type="ECO:0000256" key="1">
    <source>
        <dbReference type="ARBA" id="ARBA00022884"/>
    </source>
</evidence>
<feature type="compositionally biased region" description="Basic and acidic residues" evidence="3">
    <location>
        <begin position="306"/>
        <end position="319"/>
    </location>
</feature>
<dbReference type="GO" id="GO:0007281">
    <property type="term" value="P:germ cell development"/>
    <property type="evidence" value="ECO:0007669"/>
    <property type="project" value="TreeGrafter"/>
</dbReference>
<dbReference type="GO" id="GO:0035418">
    <property type="term" value="P:protein localization to synapse"/>
    <property type="evidence" value="ECO:0007669"/>
    <property type="project" value="TreeGrafter"/>
</dbReference>
<dbReference type="CDD" id="cd19860">
    <property type="entry name" value="DSRM_STAU_rpt4"/>
    <property type="match status" value="1"/>
</dbReference>
<feature type="compositionally biased region" description="Pro residues" evidence="3">
    <location>
        <begin position="339"/>
        <end position="350"/>
    </location>
</feature>
<dbReference type="GO" id="GO:0043025">
    <property type="term" value="C:neuronal cell body"/>
    <property type="evidence" value="ECO:0007669"/>
    <property type="project" value="TreeGrafter"/>
</dbReference>
<dbReference type="PANTHER" id="PTHR46054:SF3">
    <property type="entry name" value="MATERNAL EFFECT PROTEIN STAUFEN"/>
    <property type="match status" value="1"/>
</dbReference>
<feature type="domain" description="DRBM" evidence="4">
    <location>
        <begin position="483"/>
        <end position="551"/>
    </location>
</feature>
<evidence type="ECO:0000313" key="6">
    <source>
        <dbReference type="WBParaSite" id="Pan_g6235.t2"/>
    </source>
</evidence>
<feature type="domain" description="DRBM" evidence="4">
    <location>
        <begin position="362"/>
        <end position="434"/>
    </location>
</feature>
<dbReference type="FunFam" id="3.30.160.20:FF:000007">
    <property type="entry name" value="Double-stranded RNA-binding protein Staufen homolog 1"/>
    <property type="match status" value="2"/>
</dbReference>
<feature type="domain" description="DRBM" evidence="4">
    <location>
        <begin position="758"/>
        <end position="829"/>
    </location>
</feature>
<reference evidence="5" key="1">
    <citation type="journal article" date="2013" name="Genetics">
        <title>The draft genome and transcriptome of Panagrellus redivivus are shaped by the harsh demands of a free-living lifestyle.</title>
        <authorList>
            <person name="Srinivasan J."/>
            <person name="Dillman A.R."/>
            <person name="Macchietto M.G."/>
            <person name="Heikkinen L."/>
            <person name="Lakso M."/>
            <person name="Fracchia K.M."/>
            <person name="Antoshechkin I."/>
            <person name="Mortazavi A."/>
            <person name="Wong G."/>
            <person name="Sternberg P.W."/>
        </authorList>
    </citation>
    <scope>NUCLEOTIDE SEQUENCE [LARGE SCALE GENOMIC DNA]</scope>
    <source>
        <strain evidence="5">MT8872</strain>
    </source>
</reference>
<dbReference type="InterPro" id="IPR051740">
    <property type="entry name" value="DRBM-containing_protein"/>
</dbReference>
<dbReference type="SMART" id="SM00358">
    <property type="entry name" value="DSRM"/>
    <property type="match status" value="4"/>
</dbReference>
<dbReference type="PANTHER" id="PTHR46054">
    <property type="entry name" value="MATERNAL EFFECT PROTEIN STAUFEN"/>
    <property type="match status" value="1"/>
</dbReference>
<feature type="region of interest" description="Disordered" evidence="3">
    <location>
        <begin position="289"/>
        <end position="319"/>
    </location>
</feature>
<dbReference type="InterPro" id="IPR014720">
    <property type="entry name" value="dsRBD_dom"/>
</dbReference>
<dbReference type="GO" id="GO:0010494">
    <property type="term" value="C:cytoplasmic stress granule"/>
    <property type="evidence" value="ECO:0007669"/>
    <property type="project" value="TreeGrafter"/>
</dbReference>
<dbReference type="GO" id="GO:0005886">
    <property type="term" value="C:plasma membrane"/>
    <property type="evidence" value="ECO:0007669"/>
    <property type="project" value="TreeGrafter"/>
</dbReference>